<evidence type="ECO:0000313" key="1">
    <source>
        <dbReference type="EMBL" id="QHU30754.1"/>
    </source>
</evidence>
<dbReference type="EMBL" id="MN740517">
    <property type="protein sequence ID" value="QHU30754.1"/>
    <property type="molecule type" value="Genomic_DNA"/>
</dbReference>
<accession>A0A6C0LMG5</accession>
<organism evidence="1">
    <name type="scientific">viral metagenome</name>
    <dbReference type="NCBI Taxonomy" id="1070528"/>
    <lineage>
        <taxon>unclassified sequences</taxon>
        <taxon>metagenomes</taxon>
        <taxon>organismal metagenomes</taxon>
    </lineage>
</organism>
<sequence length="189" mass="21081">MDAGTDSDIFDRGLSVYNTEYKHDKAVQLSRVQTGTDIREPPKIDASTLSWLQDPKNTPIVRNRAGVNTLLKLRAGDTLCAHSDPNISFKPKDSALPGEVGIDQCYEVINSIKNSNTADISRMSKLIEFCKIKIAKANEPDDQCNLYLTAENTGYDRFVSNELNINRFVSGCNNDQDIVLETSYFSMGY</sequence>
<dbReference type="AlphaFoldDB" id="A0A6C0LMG5"/>
<proteinExistence type="predicted"/>
<name>A0A6C0LMG5_9ZZZZ</name>
<protein>
    <submittedName>
        <fullName evidence="1">Uncharacterized protein</fullName>
    </submittedName>
</protein>
<reference evidence="1" key="1">
    <citation type="journal article" date="2020" name="Nature">
        <title>Giant virus diversity and host interactions through global metagenomics.</title>
        <authorList>
            <person name="Schulz F."/>
            <person name="Roux S."/>
            <person name="Paez-Espino D."/>
            <person name="Jungbluth S."/>
            <person name="Walsh D.A."/>
            <person name="Denef V.J."/>
            <person name="McMahon K.D."/>
            <person name="Konstantinidis K.T."/>
            <person name="Eloe-Fadrosh E.A."/>
            <person name="Kyrpides N.C."/>
            <person name="Woyke T."/>
        </authorList>
    </citation>
    <scope>NUCLEOTIDE SEQUENCE</scope>
    <source>
        <strain evidence="1">GVMAG-M-3300027833-19</strain>
    </source>
</reference>